<gene>
    <name evidence="1" type="ORF">SO802_026562</name>
</gene>
<evidence type="ECO:0000313" key="2">
    <source>
        <dbReference type="Proteomes" id="UP001459277"/>
    </source>
</evidence>
<dbReference type="Proteomes" id="UP001459277">
    <property type="component" value="Unassembled WGS sequence"/>
</dbReference>
<keyword evidence="2" id="KW-1185">Reference proteome</keyword>
<sequence>MVLGFEDLNGALDMFGEMPEDVGLGLRRGLMRKRKAPAKRGKAVNTLHNTITAKPLSAASLPNGSYTFSAKGYNKEHSTGNTTSE</sequence>
<dbReference type="AlphaFoldDB" id="A0AAW2C2J3"/>
<organism evidence="1 2">
    <name type="scientific">Lithocarpus litseifolius</name>
    <dbReference type="NCBI Taxonomy" id="425828"/>
    <lineage>
        <taxon>Eukaryota</taxon>
        <taxon>Viridiplantae</taxon>
        <taxon>Streptophyta</taxon>
        <taxon>Embryophyta</taxon>
        <taxon>Tracheophyta</taxon>
        <taxon>Spermatophyta</taxon>
        <taxon>Magnoliopsida</taxon>
        <taxon>eudicotyledons</taxon>
        <taxon>Gunneridae</taxon>
        <taxon>Pentapetalae</taxon>
        <taxon>rosids</taxon>
        <taxon>fabids</taxon>
        <taxon>Fagales</taxon>
        <taxon>Fagaceae</taxon>
        <taxon>Lithocarpus</taxon>
    </lineage>
</organism>
<evidence type="ECO:0000313" key="1">
    <source>
        <dbReference type="EMBL" id="KAK9991577.1"/>
    </source>
</evidence>
<dbReference type="EMBL" id="JAZDWU010000009">
    <property type="protein sequence ID" value="KAK9991577.1"/>
    <property type="molecule type" value="Genomic_DNA"/>
</dbReference>
<reference evidence="1 2" key="1">
    <citation type="submission" date="2024-01" db="EMBL/GenBank/DDBJ databases">
        <title>A telomere-to-telomere, gap-free genome of sweet tea (Lithocarpus litseifolius).</title>
        <authorList>
            <person name="Zhou J."/>
        </authorList>
    </citation>
    <scope>NUCLEOTIDE SEQUENCE [LARGE SCALE GENOMIC DNA]</scope>
    <source>
        <strain evidence="1">Zhou-2022a</strain>
        <tissue evidence="1">Leaf</tissue>
    </source>
</reference>
<comment type="caution">
    <text evidence="1">The sequence shown here is derived from an EMBL/GenBank/DDBJ whole genome shotgun (WGS) entry which is preliminary data.</text>
</comment>
<protein>
    <submittedName>
        <fullName evidence="1">Uncharacterized protein</fullName>
    </submittedName>
</protein>
<name>A0AAW2C2J3_9ROSI</name>
<accession>A0AAW2C2J3</accession>
<proteinExistence type="predicted"/>